<reference evidence="2 3" key="1">
    <citation type="submission" date="2018-08" db="EMBL/GenBank/DDBJ databases">
        <title>Comparative genomics of wild bee and flower associated Lactobacillus reveals potential adaptation to the bee host.</title>
        <authorList>
            <person name="Vuong H.Q."/>
            <person name="Mcfrederick Q.S."/>
        </authorList>
    </citation>
    <scope>NUCLEOTIDE SEQUENCE [LARGE SCALE GENOMIC DNA]</scope>
    <source>
        <strain evidence="2 3">HV_13</strain>
    </source>
</reference>
<feature type="signal peptide" evidence="1">
    <location>
        <begin position="1"/>
        <end position="24"/>
    </location>
</feature>
<organism evidence="2 3">
    <name type="scientific">Apilactobacillus micheneri</name>
    <dbReference type="NCBI Taxonomy" id="1899430"/>
    <lineage>
        <taxon>Bacteria</taxon>
        <taxon>Bacillati</taxon>
        <taxon>Bacillota</taxon>
        <taxon>Bacilli</taxon>
        <taxon>Lactobacillales</taxon>
        <taxon>Lactobacillaceae</taxon>
        <taxon>Apilactobacillus</taxon>
    </lineage>
</organism>
<proteinExistence type="predicted"/>
<dbReference type="EMBL" id="QUAV01000001">
    <property type="protein sequence ID" value="TPR26157.1"/>
    <property type="molecule type" value="Genomic_DNA"/>
</dbReference>
<feature type="chain" id="PRO_5045385336" evidence="1">
    <location>
        <begin position="25"/>
        <end position="203"/>
    </location>
</feature>
<evidence type="ECO:0000313" key="2">
    <source>
        <dbReference type="EMBL" id="TPR26157.1"/>
    </source>
</evidence>
<gene>
    <name evidence="2" type="ORF">DY114_00215</name>
</gene>
<dbReference type="Proteomes" id="UP000777560">
    <property type="component" value="Unassembled WGS sequence"/>
</dbReference>
<evidence type="ECO:0000256" key="1">
    <source>
        <dbReference type="SAM" id="SignalP"/>
    </source>
</evidence>
<keyword evidence="1" id="KW-0732">Signal</keyword>
<name>A0ABY2Z390_9LACO</name>
<evidence type="ECO:0000313" key="3">
    <source>
        <dbReference type="Proteomes" id="UP000777560"/>
    </source>
</evidence>
<protein>
    <submittedName>
        <fullName evidence="2">Uncharacterized protein</fullName>
    </submittedName>
</protein>
<comment type="caution">
    <text evidence="2">The sequence shown here is derived from an EMBL/GenBank/DDBJ whole genome shotgun (WGS) entry which is preliminary data.</text>
</comment>
<keyword evidence="3" id="KW-1185">Reference proteome</keyword>
<dbReference type="RefSeq" id="WP_105964128.1">
    <property type="nucleotide sequence ID" value="NZ_POSO01000002.1"/>
</dbReference>
<accession>A0ABY2Z390</accession>
<sequence>MKVLKKLITVTACTAIIGTSLSIANVGNNNVMTVHAAGRILTTKQFNSDVHALSIASEIAGKDSGYSNDMRTHLVDGYKVGNGMQWFLNDIVNDNESNYSAVKYLYHHFYNRFDGDTKQALKGLYDQSNSQSVEKFANGLSNAISDWANKFSYVGPSKQSRIKADKKRINAAKKNLSKHHTKKNKRALNRAKNRLEVDNIKYK</sequence>